<dbReference type="OrthoDB" id="409819at2759"/>
<dbReference type="Gene3D" id="3.40.50.300">
    <property type="entry name" value="P-loop containing nucleotide triphosphate hydrolases"/>
    <property type="match status" value="1"/>
</dbReference>
<protein>
    <recommendedName>
        <fullName evidence="15">Phosphoribulokinase</fullName>
        <ecNumber evidence="15">2.7.1.19</ecNumber>
    </recommendedName>
</protein>
<dbReference type="InterPro" id="IPR027417">
    <property type="entry name" value="P-loop_NTPase"/>
</dbReference>
<evidence type="ECO:0000256" key="11">
    <source>
        <dbReference type="ARBA" id="ARBA00023172"/>
    </source>
</evidence>
<dbReference type="GO" id="GO:0000723">
    <property type="term" value="P:telomere maintenance"/>
    <property type="evidence" value="ECO:0007669"/>
    <property type="project" value="InterPro"/>
</dbReference>
<dbReference type="InterPro" id="IPR005160">
    <property type="entry name" value="Ku_C"/>
</dbReference>
<dbReference type="Pfam" id="PF03730">
    <property type="entry name" value="Ku_C"/>
    <property type="match status" value="1"/>
</dbReference>
<evidence type="ECO:0000256" key="2">
    <source>
        <dbReference type="ARBA" id="ARBA00009719"/>
    </source>
</evidence>
<keyword evidence="10" id="KW-0238">DNA-binding</keyword>
<dbReference type="Pfam" id="PF00485">
    <property type="entry name" value="PRK"/>
    <property type="match status" value="1"/>
</dbReference>
<dbReference type="UniPathway" id="UPA00116"/>
<accession>A0A812W586</accession>
<proteinExistence type="inferred from homology"/>
<dbReference type="SMART" id="SM00559">
    <property type="entry name" value="Ku78"/>
    <property type="match status" value="1"/>
</dbReference>
<keyword evidence="12" id="KW-0234">DNA repair</keyword>
<dbReference type="InterPro" id="IPR006164">
    <property type="entry name" value="DNA_bd_Ku70/Ku80"/>
</dbReference>
<dbReference type="Pfam" id="PF02735">
    <property type="entry name" value="Ku"/>
    <property type="match status" value="1"/>
</dbReference>
<dbReference type="InterPro" id="IPR036465">
    <property type="entry name" value="vWFA_dom_sf"/>
</dbReference>
<dbReference type="GO" id="GO:0005524">
    <property type="term" value="F:ATP binding"/>
    <property type="evidence" value="ECO:0007669"/>
    <property type="project" value="UniProtKB-KW"/>
</dbReference>
<sequence>VISSPDDKVGVLLYGVRDKQNPNNFDGIRLLLDLDRPSAQRIKQLQQESSRSPAQLAERYGVGRAVPVSDVFWTSTTIFNLGANQAQFDSRIFLFTCNDAPAAQPEEIAAARTRVQDLMDMGVVVEFFPLQFPEQDFSIERFWGGLLPVDPTDYLKRAAVRLEDVERVVRMRAHRKRTLQRLAFHLCPGVEASVSVFVTMLEAKVPAPVYLLNENNKPLKAESKQICEQTGALLHPVDDIATFVEVAGNRIFVTRAETQDAKHFGDPSLRVLGFKPLNSLQDHHRMFHAYFVYPNERGFTGSAALLSSLVGVMLERKVLAVASYVARRNSEPVLVALLPQAEVEEDGDQRQPPGFHMVRLPWAEEIRQLSFPLADGFPAEMPSDLKDKARDVVRCLQLPDFTPGCAENPVLQKHYAAVQALALSEEQPEETVDVLQPDAAHLETKKPLFVAWKEAVDAAAPQRAKRAAGDGEVKIPTDPNISLCSLAMSRRSNSGALPLVAVLFGLYALSFSCSRTFVGPSADRRRGTALRAGGESVPTGLVWPSPEAEEKLREVDGIKLFPTHAWKDDMNPIVDSSVKLEDTPVIVGVAADSGCGKSTFLRRILGALGTEVKPGHTAIGDMMTVICLDDYHTNDRAGRKATGLTALDARENDFDLMGVQIEALKTGKAVYKPIYNHDTGNKDPPELIEPNKVMVFEGLHPIYDEKARSQLDLAIYIDIVNDVKFAWKVQRDVAERGWTEEQVKEDIEKRLPDFSKYVDPQKANADVVLRYEPSDKGLPFLKVKLIQKKGGKFPMVTLKKDLSLSGSEPGATLKMYDDDWFGNDVTVVEMDGEIDMDNMEDQLKEIEENLEGLGAKSAQELTEAMVSLKSSPGSQNGTGLLQTVIAMKVREIYEKLTGKEA</sequence>
<dbReference type="GO" id="GO:0006303">
    <property type="term" value="P:double-strand break repair via nonhomologous end joining"/>
    <property type="evidence" value="ECO:0007669"/>
    <property type="project" value="InterPro"/>
</dbReference>
<dbReference type="GO" id="GO:0006310">
    <property type="term" value="P:DNA recombination"/>
    <property type="evidence" value="ECO:0007669"/>
    <property type="project" value="UniProtKB-KW"/>
</dbReference>
<feature type="coiled-coil region" evidence="16">
    <location>
        <begin position="829"/>
        <end position="863"/>
    </location>
</feature>
<dbReference type="Gene3D" id="4.10.970.10">
    <property type="entry name" value="Ku70, bridge and pillars"/>
    <property type="match status" value="1"/>
</dbReference>
<keyword evidence="6" id="KW-0418">Kinase</keyword>
<dbReference type="EMBL" id="CAJNIZ010043572">
    <property type="protein sequence ID" value="CAE7663290.1"/>
    <property type="molecule type" value="Genomic_DNA"/>
</dbReference>
<dbReference type="GO" id="GO:0003690">
    <property type="term" value="F:double-stranded DNA binding"/>
    <property type="evidence" value="ECO:0007669"/>
    <property type="project" value="TreeGrafter"/>
</dbReference>
<dbReference type="GO" id="GO:0003684">
    <property type="term" value="F:damaged DNA binding"/>
    <property type="evidence" value="ECO:0007669"/>
    <property type="project" value="InterPro"/>
</dbReference>
<keyword evidence="5" id="KW-0227">DNA damage</keyword>
<dbReference type="CDD" id="cd00788">
    <property type="entry name" value="KU70"/>
    <property type="match status" value="1"/>
</dbReference>
<organism evidence="18 19">
    <name type="scientific">Symbiodinium pilosum</name>
    <name type="common">Dinoflagellate</name>
    <dbReference type="NCBI Taxonomy" id="2952"/>
    <lineage>
        <taxon>Eukaryota</taxon>
        <taxon>Sar</taxon>
        <taxon>Alveolata</taxon>
        <taxon>Dinophyceae</taxon>
        <taxon>Suessiales</taxon>
        <taxon>Symbiodiniaceae</taxon>
        <taxon>Symbiodinium</taxon>
    </lineage>
</organism>
<evidence type="ECO:0000256" key="4">
    <source>
        <dbReference type="ARBA" id="ARBA00022741"/>
    </source>
</evidence>
<evidence type="ECO:0000256" key="8">
    <source>
        <dbReference type="ARBA" id="ARBA00022806"/>
    </source>
</evidence>
<dbReference type="GO" id="GO:0019253">
    <property type="term" value="P:reductive pentose-phosphate cycle"/>
    <property type="evidence" value="ECO:0007669"/>
    <property type="project" value="UniProtKB-UniPathway"/>
</dbReference>
<dbReference type="InterPro" id="IPR005161">
    <property type="entry name" value="Ku_N"/>
</dbReference>
<dbReference type="EC" id="2.7.1.19" evidence="15"/>
<dbReference type="NCBIfam" id="NF005655">
    <property type="entry name" value="PRK07429.1"/>
    <property type="match status" value="1"/>
</dbReference>
<name>A0A812W586_SYMPI</name>
<dbReference type="InterPro" id="IPR006083">
    <property type="entry name" value="PRK/URK"/>
</dbReference>
<dbReference type="GO" id="GO:0016787">
    <property type="term" value="F:hydrolase activity"/>
    <property type="evidence" value="ECO:0007669"/>
    <property type="project" value="UniProtKB-KW"/>
</dbReference>
<comment type="subcellular location">
    <subcellularLocation>
        <location evidence="1">Nucleus</location>
    </subcellularLocation>
</comment>
<evidence type="ECO:0000256" key="7">
    <source>
        <dbReference type="ARBA" id="ARBA00022801"/>
    </source>
</evidence>
<evidence type="ECO:0000256" key="6">
    <source>
        <dbReference type="ARBA" id="ARBA00022777"/>
    </source>
</evidence>
<keyword evidence="9" id="KW-0067">ATP-binding</keyword>
<keyword evidence="7" id="KW-0378">Hydrolase</keyword>
<dbReference type="PANTHER" id="PTHR12604">
    <property type="entry name" value="KU AUTOANTIGEN DNA HELICASE"/>
    <property type="match status" value="1"/>
</dbReference>
<reference evidence="18" key="1">
    <citation type="submission" date="2021-02" db="EMBL/GenBank/DDBJ databases">
        <authorList>
            <person name="Dougan E. K."/>
            <person name="Rhodes N."/>
            <person name="Thang M."/>
            <person name="Chan C."/>
        </authorList>
    </citation>
    <scope>NUCLEOTIDE SEQUENCE</scope>
</reference>
<dbReference type="InterPro" id="IPR047087">
    <property type="entry name" value="KU70_core_dom"/>
</dbReference>
<keyword evidence="16" id="KW-0175">Coiled coil</keyword>
<gene>
    <name evidence="18" type="ORF">SPIL2461_LOCUS18071</name>
</gene>
<dbReference type="SUPFAM" id="SSF100939">
    <property type="entry name" value="SPOC domain-like"/>
    <property type="match status" value="1"/>
</dbReference>
<keyword evidence="8" id="KW-0347">Helicase</keyword>
<dbReference type="InterPro" id="IPR016194">
    <property type="entry name" value="SPOC-like_C_dom_sf"/>
</dbReference>
<feature type="non-terminal residue" evidence="18">
    <location>
        <position position="1"/>
    </location>
</feature>
<dbReference type="SUPFAM" id="SSF52540">
    <property type="entry name" value="P-loop containing nucleoside triphosphate hydrolases"/>
    <property type="match status" value="1"/>
</dbReference>
<dbReference type="Gene3D" id="1.10.1600.10">
    <property type="match status" value="1"/>
</dbReference>
<dbReference type="Proteomes" id="UP000649617">
    <property type="component" value="Unassembled WGS sequence"/>
</dbReference>
<dbReference type="PRINTS" id="PR00478">
    <property type="entry name" value="PHRIBLKINASE"/>
</dbReference>
<dbReference type="GO" id="GO:0042162">
    <property type="term" value="F:telomeric DNA binding"/>
    <property type="evidence" value="ECO:0007669"/>
    <property type="project" value="InterPro"/>
</dbReference>
<comment type="catalytic activity">
    <reaction evidence="14 15">
        <text>D-ribulose 5-phosphate + ATP = D-ribulose 1,5-bisphosphate + ADP + H(+)</text>
        <dbReference type="Rhea" id="RHEA:19365"/>
        <dbReference type="ChEBI" id="CHEBI:15378"/>
        <dbReference type="ChEBI" id="CHEBI:30616"/>
        <dbReference type="ChEBI" id="CHEBI:57870"/>
        <dbReference type="ChEBI" id="CHEBI:58121"/>
        <dbReference type="ChEBI" id="CHEBI:456216"/>
        <dbReference type="EC" id="2.7.1.19"/>
    </reaction>
</comment>
<dbReference type="PROSITE" id="PS00567">
    <property type="entry name" value="PHOSPHORIBULOKINASE"/>
    <property type="match status" value="1"/>
</dbReference>
<dbReference type="AlphaFoldDB" id="A0A812W586"/>
<dbReference type="InterPro" id="IPR027388">
    <property type="entry name" value="Ku70_bridge/pillars_dom_sf"/>
</dbReference>
<keyword evidence="11" id="KW-0233">DNA recombination</keyword>
<comment type="caution">
    <text evidence="18">The sequence shown here is derived from an EMBL/GenBank/DDBJ whole genome shotgun (WGS) entry which is preliminary data.</text>
</comment>
<evidence type="ECO:0000256" key="14">
    <source>
        <dbReference type="ARBA" id="ARBA00047663"/>
    </source>
</evidence>
<dbReference type="GO" id="GO:0008974">
    <property type="term" value="F:phosphoribulokinase activity"/>
    <property type="evidence" value="ECO:0007669"/>
    <property type="project" value="UniProtKB-EC"/>
</dbReference>
<dbReference type="CDD" id="cd02026">
    <property type="entry name" value="PRK"/>
    <property type="match status" value="1"/>
</dbReference>
<keyword evidence="4" id="KW-0547">Nucleotide-binding</keyword>
<dbReference type="InterPro" id="IPR006082">
    <property type="entry name" value="PRK"/>
</dbReference>
<dbReference type="GO" id="GO:0043564">
    <property type="term" value="C:Ku70:Ku80 complex"/>
    <property type="evidence" value="ECO:0007669"/>
    <property type="project" value="InterPro"/>
</dbReference>
<evidence type="ECO:0000256" key="10">
    <source>
        <dbReference type="ARBA" id="ARBA00023125"/>
    </source>
</evidence>
<evidence type="ECO:0000256" key="3">
    <source>
        <dbReference type="ARBA" id="ARBA00022679"/>
    </source>
</evidence>
<evidence type="ECO:0000256" key="16">
    <source>
        <dbReference type="SAM" id="Coils"/>
    </source>
</evidence>
<evidence type="ECO:0000256" key="13">
    <source>
        <dbReference type="ARBA" id="ARBA00023242"/>
    </source>
</evidence>
<keyword evidence="19" id="KW-1185">Reference proteome</keyword>
<evidence type="ECO:0000259" key="17">
    <source>
        <dbReference type="SMART" id="SM00559"/>
    </source>
</evidence>
<evidence type="ECO:0000256" key="15">
    <source>
        <dbReference type="RuleBase" id="RU004082"/>
    </source>
</evidence>
<feature type="domain" description="Ku" evidence="17">
    <location>
        <begin position="231"/>
        <end position="377"/>
    </location>
</feature>
<evidence type="ECO:0000256" key="9">
    <source>
        <dbReference type="ARBA" id="ARBA00022840"/>
    </source>
</evidence>
<comment type="similarity">
    <text evidence="2 15">Belongs to the phosphoribulokinase family.</text>
</comment>
<dbReference type="SUPFAM" id="SSF53300">
    <property type="entry name" value="vWA-like"/>
    <property type="match status" value="1"/>
</dbReference>
<evidence type="ECO:0000256" key="1">
    <source>
        <dbReference type="ARBA" id="ARBA00004123"/>
    </source>
</evidence>
<keyword evidence="3" id="KW-0808">Transferase</keyword>
<dbReference type="PANTHER" id="PTHR12604:SF2">
    <property type="entry name" value="X-RAY REPAIR CROSS-COMPLEMENTING PROTEIN 6"/>
    <property type="match status" value="1"/>
</dbReference>
<evidence type="ECO:0000256" key="5">
    <source>
        <dbReference type="ARBA" id="ARBA00022763"/>
    </source>
</evidence>
<dbReference type="NCBIfam" id="TIGR00578">
    <property type="entry name" value="ku70"/>
    <property type="match status" value="1"/>
</dbReference>
<evidence type="ECO:0000313" key="19">
    <source>
        <dbReference type="Proteomes" id="UP000649617"/>
    </source>
</evidence>
<keyword evidence="13" id="KW-0539">Nucleus</keyword>
<dbReference type="Gene3D" id="3.40.50.410">
    <property type="entry name" value="von Willebrand factor, type A domain"/>
    <property type="match status" value="1"/>
</dbReference>
<dbReference type="Pfam" id="PF03731">
    <property type="entry name" value="Ku_N"/>
    <property type="match status" value="1"/>
</dbReference>
<dbReference type="GO" id="GO:0003678">
    <property type="term" value="F:DNA helicase activity"/>
    <property type="evidence" value="ECO:0007669"/>
    <property type="project" value="InterPro"/>
</dbReference>
<evidence type="ECO:0000256" key="12">
    <source>
        <dbReference type="ARBA" id="ARBA00023204"/>
    </source>
</evidence>
<dbReference type="InterPro" id="IPR006165">
    <property type="entry name" value="Ku70"/>
</dbReference>
<evidence type="ECO:0000313" key="18">
    <source>
        <dbReference type="EMBL" id="CAE7663290.1"/>
    </source>
</evidence>
<dbReference type="Gene3D" id="2.40.290.10">
    <property type="match status" value="1"/>
</dbReference>